<protein>
    <submittedName>
        <fullName evidence="1">Uncharacterized protein</fullName>
    </submittedName>
</protein>
<dbReference type="AlphaFoldDB" id="A0AAD7JFZ5"/>
<organism evidence="1 2">
    <name type="scientific">Mycena maculata</name>
    <dbReference type="NCBI Taxonomy" id="230809"/>
    <lineage>
        <taxon>Eukaryota</taxon>
        <taxon>Fungi</taxon>
        <taxon>Dikarya</taxon>
        <taxon>Basidiomycota</taxon>
        <taxon>Agaricomycotina</taxon>
        <taxon>Agaricomycetes</taxon>
        <taxon>Agaricomycetidae</taxon>
        <taxon>Agaricales</taxon>
        <taxon>Marasmiineae</taxon>
        <taxon>Mycenaceae</taxon>
        <taxon>Mycena</taxon>
    </lineage>
</organism>
<accession>A0AAD7JFZ5</accession>
<keyword evidence="2" id="KW-1185">Reference proteome</keyword>
<evidence type="ECO:0000313" key="2">
    <source>
        <dbReference type="Proteomes" id="UP001215280"/>
    </source>
</evidence>
<name>A0AAD7JFZ5_9AGAR</name>
<proteinExistence type="predicted"/>
<evidence type="ECO:0000313" key="1">
    <source>
        <dbReference type="EMBL" id="KAJ7763620.1"/>
    </source>
</evidence>
<dbReference type="Proteomes" id="UP001215280">
    <property type="component" value="Unassembled WGS sequence"/>
</dbReference>
<gene>
    <name evidence="1" type="ORF">DFH07DRAFT_1059273</name>
</gene>
<sequence length="357" mass="39837">MAQNLPGELVDQILGPLNDDAQPRGHDAQQRRHDLGVCGLVCRGWLSSSRYHLFAEVELNDLNIEPFLAIEAASPFPLRHFFRSVTLGVRWTGSLRSHIPLLGPLPQVKALKIADALLSFDIERYPALQLAQSFPNTTSLVINRVHGSVKFSILVNTIFPLVSLERLKLQYIFFRDHNPLIDTLEALEISPAPPAHRFPALLHAVDLDRNSAEDFFKKSLSLDPIPSFSSLKIGDTSATEESFTGKYLRHVGGAVRSLAFDLYVHSEDSHAALRHSIGLESLELSFLETLILRIRTKLLPEELRPIDQVLANDQFAVLHTLIICSTSSLVQENGKIREQMPLAVARGILDIQIVDDM</sequence>
<reference evidence="1" key="1">
    <citation type="submission" date="2023-03" db="EMBL/GenBank/DDBJ databases">
        <title>Massive genome expansion in bonnet fungi (Mycena s.s.) driven by repeated elements and novel gene families across ecological guilds.</title>
        <authorList>
            <consortium name="Lawrence Berkeley National Laboratory"/>
            <person name="Harder C.B."/>
            <person name="Miyauchi S."/>
            <person name="Viragh M."/>
            <person name="Kuo A."/>
            <person name="Thoen E."/>
            <person name="Andreopoulos B."/>
            <person name="Lu D."/>
            <person name="Skrede I."/>
            <person name="Drula E."/>
            <person name="Henrissat B."/>
            <person name="Morin E."/>
            <person name="Kohler A."/>
            <person name="Barry K."/>
            <person name="LaButti K."/>
            <person name="Morin E."/>
            <person name="Salamov A."/>
            <person name="Lipzen A."/>
            <person name="Mereny Z."/>
            <person name="Hegedus B."/>
            <person name="Baldrian P."/>
            <person name="Stursova M."/>
            <person name="Weitz H."/>
            <person name="Taylor A."/>
            <person name="Grigoriev I.V."/>
            <person name="Nagy L.G."/>
            <person name="Martin F."/>
            <person name="Kauserud H."/>
        </authorList>
    </citation>
    <scope>NUCLEOTIDE SEQUENCE</scope>
    <source>
        <strain evidence="1">CBHHK188m</strain>
    </source>
</reference>
<comment type="caution">
    <text evidence="1">The sequence shown here is derived from an EMBL/GenBank/DDBJ whole genome shotgun (WGS) entry which is preliminary data.</text>
</comment>
<dbReference type="EMBL" id="JARJLG010000040">
    <property type="protein sequence ID" value="KAJ7763620.1"/>
    <property type="molecule type" value="Genomic_DNA"/>
</dbReference>